<feature type="region of interest" description="Disordered" evidence="2">
    <location>
        <begin position="121"/>
        <end position="143"/>
    </location>
</feature>
<proteinExistence type="predicted"/>
<dbReference type="EMBL" id="CAMXCT010006595">
    <property type="protein sequence ID" value="CAI4016639.1"/>
    <property type="molecule type" value="Genomic_DNA"/>
</dbReference>
<evidence type="ECO:0000313" key="6">
    <source>
        <dbReference type="Proteomes" id="UP001152797"/>
    </source>
</evidence>
<keyword evidence="6" id="KW-1185">Reference proteome</keyword>
<dbReference type="AlphaFoldDB" id="A0A9P1DVS6"/>
<name>A0A9P1DVS6_9DINO</name>
<reference evidence="4" key="2">
    <citation type="submission" date="2024-04" db="EMBL/GenBank/DDBJ databases">
        <authorList>
            <person name="Chen Y."/>
            <person name="Shah S."/>
            <person name="Dougan E. K."/>
            <person name="Thang M."/>
            <person name="Chan C."/>
        </authorList>
    </citation>
    <scope>NUCLEOTIDE SEQUENCE [LARGE SCALE GENOMIC DNA]</scope>
</reference>
<keyword evidence="1" id="KW-0175">Coiled coil</keyword>
<evidence type="ECO:0000313" key="5">
    <source>
        <dbReference type="EMBL" id="CAL4803951.1"/>
    </source>
</evidence>
<evidence type="ECO:0000313" key="3">
    <source>
        <dbReference type="EMBL" id="CAI4016639.1"/>
    </source>
</evidence>
<protein>
    <submittedName>
        <fullName evidence="5">Myosin-2</fullName>
    </submittedName>
</protein>
<evidence type="ECO:0000313" key="4">
    <source>
        <dbReference type="EMBL" id="CAL1170014.1"/>
    </source>
</evidence>
<comment type="caution">
    <text evidence="3">The sequence shown here is derived from an EMBL/GenBank/DDBJ whole genome shotgun (WGS) entry which is preliminary data.</text>
</comment>
<evidence type="ECO:0000256" key="1">
    <source>
        <dbReference type="SAM" id="Coils"/>
    </source>
</evidence>
<feature type="compositionally biased region" description="Acidic residues" evidence="2">
    <location>
        <begin position="128"/>
        <end position="143"/>
    </location>
</feature>
<dbReference type="EMBL" id="CAMXCT020006595">
    <property type="protein sequence ID" value="CAL1170014.1"/>
    <property type="molecule type" value="Genomic_DNA"/>
</dbReference>
<sequence>MPRRAPGSELERWQQQLLCRALPGARRPIVVSPSSAEVVSELTELLSQLRKEPEGPELFRMNDRANELLKLLPLQHSSRLSATREALVLPGRPGYLYFGRCATLPYVAEAARALTIARPVSPKKTAEEKEEEEVTPSDNDENPGDIFLLIAARQSGFRWRRRCRLAAGRLVERRELQRERRKLQEEEVKKQKAEWQERLDVAQKRQKVDPSLLKDETSPADGCPGCPKPQVGELLNVSATLDKDSPEWVDFQRAVRWPLFRWRSGLFNLTYVKSLEAPQTGQTGHFADFGEDFRQSELEFALRWARAGASYASLMHGCWSTG</sequence>
<dbReference type="EMBL" id="CAMXCT030006595">
    <property type="protein sequence ID" value="CAL4803951.1"/>
    <property type="molecule type" value="Genomic_DNA"/>
</dbReference>
<evidence type="ECO:0000256" key="2">
    <source>
        <dbReference type="SAM" id="MobiDB-lite"/>
    </source>
</evidence>
<reference evidence="3" key="1">
    <citation type="submission" date="2022-10" db="EMBL/GenBank/DDBJ databases">
        <authorList>
            <person name="Chen Y."/>
            <person name="Dougan E. K."/>
            <person name="Chan C."/>
            <person name="Rhodes N."/>
            <person name="Thang M."/>
        </authorList>
    </citation>
    <scope>NUCLEOTIDE SEQUENCE</scope>
</reference>
<organism evidence="3">
    <name type="scientific">Cladocopium goreaui</name>
    <dbReference type="NCBI Taxonomy" id="2562237"/>
    <lineage>
        <taxon>Eukaryota</taxon>
        <taxon>Sar</taxon>
        <taxon>Alveolata</taxon>
        <taxon>Dinophyceae</taxon>
        <taxon>Suessiales</taxon>
        <taxon>Symbiodiniaceae</taxon>
        <taxon>Cladocopium</taxon>
    </lineage>
</organism>
<dbReference type="OrthoDB" id="185373at2759"/>
<dbReference type="Proteomes" id="UP001152797">
    <property type="component" value="Unassembled WGS sequence"/>
</dbReference>
<feature type="coiled-coil region" evidence="1">
    <location>
        <begin position="166"/>
        <end position="205"/>
    </location>
</feature>
<accession>A0A9P1DVS6</accession>
<gene>
    <name evidence="3" type="ORF">C1SCF055_LOCUS41356</name>
</gene>